<evidence type="ECO:0000256" key="3">
    <source>
        <dbReference type="ARBA" id="ARBA00023002"/>
    </source>
</evidence>
<dbReference type="PROSITE" id="PS00061">
    <property type="entry name" value="ADH_SHORT"/>
    <property type="match status" value="1"/>
</dbReference>
<dbReference type="PRINTS" id="PR00080">
    <property type="entry name" value="SDRFAMILY"/>
</dbReference>
<dbReference type="PANTHER" id="PTHR24321">
    <property type="entry name" value="DEHYDROGENASES, SHORT CHAIN"/>
    <property type="match status" value="1"/>
</dbReference>
<organism evidence="4 5">
    <name type="scientific">Massarina eburnea CBS 473.64</name>
    <dbReference type="NCBI Taxonomy" id="1395130"/>
    <lineage>
        <taxon>Eukaryota</taxon>
        <taxon>Fungi</taxon>
        <taxon>Dikarya</taxon>
        <taxon>Ascomycota</taxon>
        <taxon>Pezizomycotina</taxon>
        <taxon>Dothideomycetes</taxon>
        <taxon>Pleosporomycetidae</taxon>
        <taxon>Pleosporales</taxon>
        <taxon>Massarineae</taxon>
        <taxon>Massarinaceae</taxon>
        <taxon>Massarina</taxon>
    </lineage>
</organism>
<keyword evidence="5" id="KW-1185">Reference proteome</keyword>
<keyword evidence="2" id="KW-0521">NADP</keyword>
<proteinExistence type="inferred from homology"/>
<dbReference type="OrthoDB" id="417891at2759"/>
<dbReference type="EMBL" id="MU006786">
    <property type="protein sequence ID" value="KAF2639626.1"/>
    <property type="molecule type" value="Genomic_DNA"/>
</dbReference>
<dbReference type="Proteomes" id="UP000799753">
    <property type="component" value="Unassembled WGS sequence"/>
</dbReference>
<keyword evidence="3" id="KW-0560">Oxidoreductase</keyword>
<dbReference type="GO" id="GO:0016491">
    <property type="term" value="F:oxidoreductase activity"/>
    <property type="evidence" value="ECO:0007669"/>
    <property type="project" value="UniProtKB-KW"/>
</dbReference>
<gene>
    <name evidence="4" type="ORF">P280DRAFT_42318</name>
</gene>
<evidence type="ECO:0000313" key="4">
    <source>
        <dbReference type="EMBL" id="KAF2639626.1"/>
    </source>
</evidence>
<dbReference type="InterPro" id="IPR020904">
    <property type="entry name" value="Sc_DH/Rdtase_CS"/>
</dbReference>
<sequence>MPGRLQDKVATVTGASSGIGRAIALLYAREGAKIVCSDLQEHPRNIKPEEGTTVEDIEKAGGTAIFVKCDTSKVEEVQNLIAKTVEKFGRLDIMVNNAGIGDAAHSNPIWDADEAHFDLTIAINLTGVFYGTKYASRQMKSQDPHPSGDRGWIINLGSVLGLNGQPDSSGYVASKHGVLGLTKCAAWDCAQYRIHVNAVCPGYTSTSMTHEILQHEGGGALEKMHPFRGFGSPEDIAKGALFLASEDASWVTAVALPVDGGYNSR</sequence>
<comment type="similarity">
    <text evidence="1">Belongs to the short-chain dehydrogenases/reductases (SDR) family.</text>
</comment>
<dbReference type="Pfam" id="PF13561">
    <property type="entry name" value="adh_short_C2"/>
    <property type="match status" value="1"/>
</dbReference>
<protein>
    <submittedName>
        <fullName evidence="4">Putative short chain type dehydrogenase</fullName>
    </submittedName>
</protein>
<name>A0A6A6RVQ8_9PLEO</name>
<dbReference type="Gene3D" id="3.40.50.720">
    <property type="entry name" value="NAD(P)-binding Rossmann-like Domain"/>
    <property type="match status" value="1"/>
</dbReference>
<dbReference type="InterPro" id="IPR036291">
    <property type="entry name" value="NAD(P)-bd_dom_sf"/>
</dbReference>
<dbReference type="NCBIfam" id="NF005559">
    <property type="entry name" value="PRK07231.1"/>
    <property type="match status" value="1"/>
</dbReference>
<dbReference type="FunFam" id="3.40.50.720:FF:000084">
    <property type="entry name" value="Short-chain dehydrogenase reductase"/>
    <property type="match status" value="1"/>
</dbReference>
<dbReference type="AlphaFoldDB" id="A0A6A6RVQ8"/>
<evidence type="ECO:0000256" key="2">
    <source>
        <dbReference type="ARBA" id="ARBA00022857"/>
    </source>
</evidence>
<dbReference type="PRINTS" id="PR00081">
    <property type="entry name" value="GDHRDH"/>
</dbReference>
<dbReference type="PANTHER" id="PTHR24321:SF8">
    <property type="entry name" value="ESTRADIOL 17-BETA-DEHYDROGENASE 8-RELATED"/>
    <property type="match status" value="1"/>
</dbReference>
<reference evidence="4" key="1">
    <citation type="journal article" date="2020" name="Stud. Mycol.">
        <title>101 Dothideomycetes genomes: a test case for predicting lifestyles and emergence of pathogens.</title>
        <authorList>
            <person name="Haridas S."/>
            <person name="Albert R."/>
            <person name="Binder M."/>
            <person name="Bloem J."/>
            <person name="Labutti K."/>
            <person name="Salamov A."/>
            <person name="Andreopoulos B."/>
            <person name="Baker S."/>
            <person name="Barry K."/>
            <person name="Bills G."/>
            <person name="Bluhm B."/>
            <person name="Cannon C."/>
            <person name="Castanera R."/>
            <person name="Culley D."/>
            <person name="Daum C."/>
            <person name="Ezra D."/>
            <person name="Gonzalez J."/>
            <person name="Henrissat B."/>
            <person name="Kuo A."/>
            <person name="Liang C."/>
            <person name="Lipzen A."/>
            <person name="Lutzoni F."/>
            <person name="Magnuson J."/>
            <person name="Mondo S."/>
            <person name="Nolan M."/>
            <person name="Ohm R."/>
            <person name="Pangilinan J."/>
            <person name="Park H.-J."/>
            <person name="Ramirez L."/>
            <person name="Alfaro M."/>
            <person name="Sun H."/>
            <person name="Tritt A."/>
            <person name="Yoshinaga Y."/>
            <person name="Zwiers L.-H."/>
            <person name="Turgeon B."/>
            <person name="Goodwin S."/>
            <person name="Spatafora J."/>
            <person name="Crous P."/>
            <person name="Grigoriev I."/>
        </authorList>
    </citation>
    <scope>NUCLEOTIDE SEQUENCE</scope>
    <source>
        <strain evidence="4">CBS 473.64</strain>
    </source>
</reference>
<dbReference type="SUPFAM" id="SSF51735">
    <property type="entry name" value="NAD(P)-binding Rossmann-fold domains"/>
    <property type="match status" value="1"/>
</dbReference>
<evidence type="ECO:0000313" key="5">
    <source>
        <dbReference type="Proteomes" id="UP000799753"/>
    </source>
</evidence>
<evidence type="ECO:0000256" key="1">
    <source>
        <dbReference type="ARBA" id="ARBA00006484"/>
    </source>
</evidence>
<dbReference type="CDD" id="cd05233">
    <property type="entry name" value="SDR_c"/>
    <property type="match status" value="1"/>
</dbReference>
<accession>A0A6A6RVQ8</accession>
<dbReference type="InterPro" id="IPR002347">
    <property type="entry name" value="SDR_fam"/>
</dbReference>